<evidence type="ECO:0000313" key="3">
    <source>
        <dbReference type="Proteomes" id="UP000824056"/>
    </source>
</evidence>
<keyword evidence="1" id="KW-1133">Transmembrane helix</keyword>
<organism evidence="2 3">
    <name type="scientific">Candidatus Blautia pullicola</name>
    <dbReference type="NCBI Taxonomy" id="2838498"/>
    <lineage>
        <taxon>Bacteria</taxon>
        <taxon>Bacillati</taxon>
        <taxon>Bacillota</taxon>
        <taxon>Clostridia</taxon>
        <taxon>Lachnospirales</taxon>
        <taxon>Lachnospiraceae</taxon>
        <taxon>Blautia</taxon>
    </lineage>
</organism>
<evidence type="ECO:0000256" key="1">
    <source>
        <dbReference type="SAM" id="Phobius"/>
    </source>
</evidence>
<feature type="transmembrane region" description="Helical" evidence="1">
    <location>
        <begin position="114"/>
        <end position="139"/>
    </location>
</feature>
<reference evidence="2" key="2">
    <citation type="submission" date="2021-04" db="EMBL/GenBank/DDBJ databases">
        <authorList>
            <person name="Gilroy R."/>
        </authorList>
    </citation>
    <scope>NUCLEOTIDE SEQUENCE</scope>
    <source>
        <strain evidence="2">1068</strain>
    </source>
</reference>
<evidence type="ECO:0008006" key="4">
    <source>
        <dbReference type="Google" id="ProtNLM"/>
    </source>
</evidence>
<proteinExistence type="predicted"/>
<evidence type="ECO:0000313" key="2">
    <source>
        <dbReference type="EMBL" id="HIZ66075.1"/>
    </source>
</evidence>
<feature type="transmembrane region" description="Helical" evidence="1">
    <location>
        <begin position="91"/>
        <end position="108"/>
    </location>
</feature>
<sequence length="154" mass="16420">MKKKAPGKTLLQVVGILLVVFGVLSFLLSLVNIATLGMMDGELGDIMEQSLAATGITMEAYKISIYLTTAASVLNLIIGIIGIANCNKIKRANICFICGIILLIWQLGNDAYTAVTTGFSGAMIISVIIGLILPVLYFWGAVKNRQALQDGVEL</sequence>
<keyword evidence="1" id="KW-0812">Transmembrane</keyword>
<name>A0A9D2FSK5_9FIRM</name>
<dbReference type="EMBL" id="DXBG01000215">
    <property type="protein sequence ID" value="HIZ66075.1"/>
    <property type="molecule type" value="Genomic_DNA"/>
</dbReference>
<accession>A0A9D2FSK5</accession>
<gene>
    <name evidence="2" type="ORF">H9809_09295</name>
</gene>
<dbReference type="AlphaFoldDB" id="A0A9D2FSK5"/>
<feature type="transmembrane region" description="Helical" evidence="1">
    <location>
        <begin position="12"/>
        <end position="34"/>
    </location>
</feature>
<protein>
    <recommendedName>
        <fullName evidence="4">DUF4064 domain-containing protein</fullName>
    </recommendedName>
</protein>
<dbReference type="Proteomes" id="UP000824056">
    <property type="component" value="Unassembled WGS sequence"/>
</dbReference>
<feature type="transmembrane region" description="Helical" evidence="1">
    <location>
        <begin position="63"/>
        <end position="84"/>
    </location>
</feature>
<keyword evidence="1" id="KW-0472">Membrane</keyword>
<reference evidence="2" key="1">
    <citation type="journal article" date="2021" name="PeerJ">
        <title>Extensive microbial diversity within the chicken gut microbiome revealed by metagenomics and culture.</title>
        <authorList>
            <person name="Gilroy R."/>
            <person name="Ravi A."/>
            <person name="Getino M."/>
            <person name="Pursley I."/>
            <person name="Horton D.L."/>
            <person name="Alikhan N.F."/>
            <person name="Baker D."/>
            <person name="Gharbi K."/>
            <person name="Hall N."/>
            <person name="Watson M."/>
            <person name="Adriaenssens E.M."/>
            <person name="Foster-Nyarko E."/>
            <person name="Jarju S."/>
            <person name="Secka A."/>
            <person name="Antonio M."/>
            <person name="Oren A."/>
            <person name="Chaudhuri R.R."/>
            <person name="La Ragione R."/>
            <person name="Hildebrand F."/>
            <person name="Pallen M.J."/>
        </authorList>
    </citation>
    <scope>NUCLEOTIDE SEQUENCE</scope>
    <source>
        <strain evidence="2">1068</strain>
    </source>
</reference>
<comment type="caution">
    <text evidence="2">The sequence shown here is derived from an EMBL/GenBank/DDBJ whole genome shotgun (WGS) entry which is preliminary data.</text>
</comment>